<sequence>MEPFKQQPRLEAKQGNGSSPRALIRFLLYSSIGAFMFFVPVPINGTSSIMLDHIVTAMRQAFPAIVPYYALLVIFLGALYPFYKGTWRQTKTDLFLAVFKLAGLAITVMVLFGIGPQWMLAEDMGPFLFDRLVVAVGLLVPIGAVFLAMLTGYGLLELAGVWMQPIMRKGWNLPGRSAIDVVASFVGSYSLGLLITNRLFREGRYSVKEATIIATGFSTVSVTFMVVVANTLDLMANWNVYFWSCLVVTFTVTAVTARVWPLKQTTESYYNGMTGKPEAEQQGRRLQRGWAQAMAQAQGSLSLSANICANVRDGFRMTMNILPSIMSIGLFGLALAKYTPLFAWLGVLFFPVTALVQLPDPAFAASAAATSIAEMFLPAAIAADADLITRFTIGVVCVSSVLFFSAVIPTILATDIPVSVPKLLVIWFERVVLSILLAAPIAHLFL</sequence>
<feature type="transmembrane region" description="Helical" evidence="1">
    <location>
        <begin position="134"/>
        <end position="156"/>
    </location>
</feature>
<feature type="transmembrane region" description="Helical" evidence="1">
    <location>
        <begin position="240"/>
        <end position="260"/>
    </location>
</feature>
<dbReference type="RefSeq" id="WP_095326417.1">
    <property type="nucleotide sequence ID" value="NZ_NPCC01000009.1"/>
</dbReference>
<keyword evidence="1" id="KW-0472">Membrane</keyword>
<feature type="transmembrane region" description="Helical" evidence="1">
    <location>
        <begin position="94"/>
        <end position="114"/>
    </location>
</feature>
<feature type="transmembrane region" description="Helical" evidence="1">
    <location>
        <begin position="362"/>
        <end position="381"/>
    </location>
</feature>
<accession>A0A268P0X1</accession>
<feature type="domain" description="Nucleoside transporter/FeoB GTPase Gate" evidence="2">
    <location>
        <begin position="135"/>
        <end position="232"/>
    </location>
</feature>
<organism evidence="3 4">
    <name type="scientific">Shouchella clausii</name>
    <name type="common">Alkalihalobacillus clausii</name>
    <dbReference type="NCBI Taxonomy" id="79880"/>
    <lineage>
        <taxon>Bacteria</taxon>
        <taxon>Bacillati</taxon>
        <taxon>Bacillota</taxon>
        <taxon>Bacilli</taxon>
        <taxon>Bacillales</taxon>
        <taxon>Bacillaceae</taxon>
        <taxon>Shouchella</taxon>
    </lineage>
</organism>
<feature type="transmembrane region" description="Helical" evidence="1">
    <location>
        <begin position="424"/>
        <end position="445"/>
    </location>
</feature>
<evidence type="ECO:0000313" key="3">
    <source>
        <dbReference type="EMBL" id="PAE89311.1"/>
    </source>
</evidence>
<evidence type="ECO:0000259" key="2">
    <source>
        <dbReference type="Pfam" id="PF07670"/>
    </source>
</evidence>
<reference evidence="3 4" key="1">
    <citation type="submission" date="2017-07" db="EMBL/GenBank/DDBJ databases">
        <title>Isolation and whole genome analysis of endospore-forming bacteria from heroin.</title>
        <authorList>
            <person name="Kalinowski J."/>
            <person name="Ahrens B."/>
            <person name="Al-Dilaimi A."/>
            <person name="Winkler A."/>
            <person name="Wibberg D."/>
            <person name="Schleenbecker U."/>
            <person name="Ruckert C."/>
            <person name="Wolfel R."/>
            <person name="Grass G."/>
        </authorList>
    </citation>
    <scope>NUCLEOTIDE SEQUENCE [LARGE SCALE GENOMIC DNA]</scope>
    <source>
        <strain evidence="3 4">7539</strain>
    </source>
</reference>
<feature type="transmembrane region" description="Helical" evidence="1">
    <location>
        <begin position="325"/>
        <end position="350"/>
    </location>
</feature>
<dbReference type="InterPro" id="IPR011642">
    <property type="entry name" value="Gate_dom"/>
</dbReference>
<keyword evidence="1" id="KW-0812">Transmembrane</keyword>
<feature type="transmembrane region" description="Helical" evidence="1">
    <location>
        <begin position="22"/>
        <end position="41"/>
    </location>
</feature>
<protein>
    <submittedName>
        <fullName evidence="3">Histidine transporter</fullName>
    </submittedName>
</protein>
<dbReference type="EMBL" id="NPCC01000009">
    <property type="protein sequence ID" value="PAE89311.1"/>
    <property type="molecule type" value="Genomic_DNA"/>
</dbReference>
<dbReference type="Proteomes" id="UP000216207">
    <property type="component" value="Unassembled WGS sequence"/>
</dbReference>
<feature type="transmembrane region" description="Helical" evidence="1">
    <location>
        <begin position="210"/>
        <end position="228"/>
    </location>
</feature>
<dbReference type="Pfam" id="PF07670">
    <property type="entry name" value="Gate"/>
    <property type="match status" value="1"/>
</dbReference>
<name>A0A268P0X1_SHOCL</name>
<evidence type="ECO:0000256" key="1">
    <source>
        <dbReference type="SAM" id="Phobius"/>
    </source>
</evidence>
<gene>
    <name evidence="3" type="ORF">CHH72_08455</name>
</gene>
<dbReference type="AlphaFoldDB" id="A0A268P0X1"/>
<evidence type="ECO:0000313" key="4">
    <source>
        <dbReference type="Proteomes" id="UP000216207"/>
    </source>
</evidence>
<proteinExistence type="predicted"/>
<feature type="transmembrane region" description="Helical" evidence="1">
    <location>
        <begin position="387"/>
        <end position="412"/>
    </location>
</feature>
<feature type="transmembrane region" description="Helical" evidence="1">
    <location>
        <begin position="61"/>
        <end position="82"/>
    </location>
</feature>
<comment type="caution">
    <text evidence="3">The sequence shown here is derived from an EMBL/GenBank/DDBJ whole genome shotgun (WGS) entry which is preliminary data.</text>
</comment>
<keyword evidence="1" id="KW-1133">Transmembrane helix</keyword>
<feature type="transmembrane region" description="Helical" evidence="1">
    <location>
        <begin position="177"/>
        <end position="195"/>
    </location>
</feature>